<evidence type="ECO:0000313" key="2">
    <source>
        <dbReference type="EMBL" id="ACV21153.1"/>
    </source>
</evidence>
<dbReference type="RefSeq" id="WP_012797264.1">
    <property type="nucleotide sequence ID" value="NC_013165.1"/>
</dbReference>
<gene>
    <name evidence="2" type="ordered locus">Shel_00790</name>
</gene>
<dbReference type="InterPro" id="IPR029033">
    <property type="entry name" value="His_PPase_superfam"/>
</dbReference>
<dbReference type="HOGENOM" id="CLU_613452_0_0_11"/>
<dbReference type="InterPro" id="IPR007899">
    <property type="entry name" value="CHAD_dom"/>
</dbReference>
<evidence type="ECO:0000259" key="1">
    <source>
        <dbReference type="PROSITE" id="PS51708"/>
    </source>
</evidence>
<dbReference type="Proteomes" id="UP000002026">
    <property type="component" value="Chromosome"/>
</dbReference>
<dbReference type="PROSITE" id="PS51708">
    <property type="entry name" value="CHAD"/>
    <property type="match status" value="1"/>
</dbReference>
<dbReference type="eggNOG" id="COG2062">
    <property type="taxonomic scope" value="Bacteria"/>
</dbReference>
<feature type="domain" description="CHAD" evidence="1">
    <location>
        <begin position="167"/>
        <end position="439"/>
    </location>
</feature>
<dbReference type="STRING" id="471855.Shel_00790"/>
<dbReference type="InterPro" id="IPR013078">
    <property type="entry name" value="His_Pase_superF_clade-1"/>
</dbReference>
<dbReference type="SUPFAM" id="SSF53254">
    <property type="entry name" value="Phosphoglycerate mutase-like"/>
    <property type="match status" value="1"/>
</dbReference>
<dbReference type="PANTHER" id="PTHR39339">
    <property type="entry name" value="SLR1444 PROTEIN"/>
    <property type="match status" value="1"/>
</dbReference>
<dbReference type="Pfam" id="PF05235">
    <property type="entry name" value="CHAD"/>
    <property type="match status" value="1"/>
</dbReference>
<dbReference type="KEGG" id="shi:Shel_00790"/>
<dbReference type="Gene3D" id="3.40.50.1240">
    <property type="entry name" value="Phosphoglycerate mutase-like"/>
    <property type="match status" value="1"/>
</dbReference>
<dbReference type="SMART" id="SM00855">
    <property type="entry name" value="PGAM"/>
    <property type="match status" value="1"/>
</dbReference>
<sequence length="439" mass="48635">MAKTLILMRHGKACAGEEGQPDFDRELSEPGRRSLKATLADSLAQLDTRGSFALWSSPAIRAMQTAELIKRALDDKGVKIDDVVEAESLWSQDEDPFLQALSESDADTVFAVGHNPFVESLTEKLTGAVIPCATGGLVCIRIDTDALAQPTEEDASAGRLLWFAQGPVSQDWKTLVQIEETLKGAEATMRHRLEAFMADPDDIETMHKFRVSIRTLRSLVAFVKPWQQADQNAETQTLLKSVVAHTSRLRELDVFAQQAAASQTSSAELVEFCEAQAAEERARVKKILESKSTTKALKRVHSLIKDLKWKRRLEDEGLPACVVRARFDALVTGLEQDLEDLTLADVELTHDVRKKAKRARYAAENFKPIVGADAVGVAKGMTAHQDNLGAICDARVNIDLINGFLEQDVPEVVAWDLTLLRAQNEMFLYTLLRSEQQDL</sequence>
<name>C7N0S5_SLAHD</name>
<dbReference type="EMBL" id="CP001684">
    <property type="protein sequence ID" value="ACV21153.1"/>
    <property type="molecule type" value="Genomic_DNA"/>
</dbReference>
<keyword evidence="3" id="KW-1185">Reference proteome</keyword>
<dbReference type="eggNOG" id="COG5607">
    <property type="taxonomic scope" value="Bacteria"/>
</dbReference>
<dbReference type="PANTHER" id="PTHR39339:SF1">
    <property type="entry name" value="CHAD DOMAIN-CONTAINING PROTEIN"/>
    <property type="match status" value="1"/>
</dbReference>
<dbReference type="InterPro" id="IPR038186">
    <property type="entry name" value="CHAD_dom_sf"/>
</dbReference>
<reference evidence="2 3" key="1">
    <citation type="journal article" date="2009" name="Stand. Genomic Sci.">
        <title>Complete genome sequence of Slackia heliotrinireducens type strain (RHS 1).</title>
        <authorList>
            <person name="Pukall R."/>
            <person name="Lapidus A."/>
            <person name="Nolan M."/>
            <person name="Copeland A."/>
            <person name="Glavina Del Rio T."/>
            <person name="Lucas S."/>
            <person name="Chen F."/>
            <person name="Tice H."/>
            <person name="Cheng J.F."/>
            <person name="Chertkov O."/>
            <person name="Bruce D."/>
            <person name="Goodwin L."/>
            <person name="Kuske C."/>
            <person name="Brettin T."/>
            <person name="Detter J.C."/>
            <person name="Han C."/>
            <person name="Pitluck S."/>
            <person name="Pati A."/>
            <person name="Mavrommatis K."/>
            <person name="Ivanova N."/>
            <person name="Ovchinnikova G."/>
            <person name="Chen A."/>
            <person name="Palaniappan K."/>
            <person name="Schneider S."/>
            <person name="Rohde M."/>
            <person name="Chain P."/>
            <person name="D'haeseleer P."/>
            <person name="Goker M."/>
            <person name="Bristow J."/>
            <person name="Eisen J.A."/>
            <person name="Markowitz V."/>
            <person name="Kyrpides N.C."/>
            <person name="Klenk H.P."/>
            <person name="Hugenholtz P."/>
        </authorList>
    </citation>
    <scope>NUCLEOTIDE SEQUENCE [LARGE SCALE GENOMIC DNA]</scope>
    <source>
        <strain evidence="3">ATCC 29202 / DSM 20476 / NCTC 11029 / RHS 1</strain>
    </source>
</reference>
<proteinExistence type="predicted"/>
<dbReference type="Pfam" id="PF00300">
    <property type="entry name" value="His_Phos_1"/>
    <property type="match status" value="1"/>
</dbReference>
<dbReference type="SMART" id="SM00880">
    <property type="entry name" value="CHAD"/>
    <property type="match status" value="1"/>
</dbReference>
<evidence type="ECO:0000313" key="3">
    <source>
        <dbReference type="Proteomes" id="UP000002026"/>
    </source>
</evidence>
<organism evidence="2 3">
    <name type="scientific">Slackia heliotrinireducens (strain ATCC 29202 / DSM 20476 / NCTC 11029 / RHS 1)</name>
    <name type="common">Peptococcus heliotrinreducens</name>
    <dbReference type="NCBI Taxonomy" id="471855"/>
    <lineage>
        <taxon>Bacteria</taxon>
        <taxon>Bacillati</taxon>
        <taxon>Actinomycetota</taxon>
        <taxon>Coriobacteriia</taxon>
        <taxon>Eggerthellales</taxon>
        <taxon>Eggerthellaceae</taxon>
        <taxon>Slackia</taxon>
    </lineage>
</organism>
<dbReference type="AlphaFoldDB" id="C7N0S5"/>
<dbReference type="CDD" id="cd07067">
    <property type="entry name" value="HP_PGM_like"/>
    <property type="match status" value="1"/>
</dbReference>
<dbReference type="Gene3D" id="1.40.20.10">
    <property type="entry name" value="CHAD domain"/>
    <property type="match status" value="1"/>
</dbReference>
<accession>C7N0S5</accession>
<protein>
    <submittedName>
        <fullName evidence="2">Phosphohistidine phosphatase SixA</fullName>
    </submittedName>
</protein>